<dbReference type="Pfam" id="PF08281">
    <property type="entry name" value="Sigma70_r4_2"/>
    <property type="match status" value="1"/>
</dbReference>
<evidence type="ECO:0000313" key="6">
    <source>
        <dbReference type="EMBL" id="GAA4799484.1"/>
    </source>
</evidence>
<evidence type="ECO:0000256" key="4">
    <source>
        <dbReference type="ARBA" id="ARBA00023163"/>
    </source>
</evidence>
<comment type="caution">
    <text evidence="6">The sequence shown here is derived from an EMBL/GenBank/DDBJ whole genome shotgun (WGS) entry which is preliminary data.</text>
</comment>
<proteinExistence type="inferred from homology"/>
<dbReference type="InterPro" id="IPR036388">
    <property type="entry name" value="WH-like_DNA-bd_sf"/>
</dbReference>
<dbReference type="Gene3D" id="1.10.10.10">
    <property type="entry name" value="Winged helix-like DNA-binding domain superfamily/Winged helix DNA-binding domain"/>
    <property type="match status" value="1"/>
</dbReference>
<gene>
    <name evidence="6" type="ORF">GCM10023231_30330</name>
</gene>
<dbReference type="InterPro" id="IPR013249">
    <property type="entry name" value="RNA_pol_sigma70_r4_t2"/>
</dbReference>
<dbReference type="InterPro" id="IPR014284">
    <property type="entry name" value="RNA_pol_sigma-70_dom"/>
</dbReference>
<sequence length="196" mass="23724">MEKLYGFNRLNQVKTDLDLWKSTQAGDRNAYHQLFNRHWEMAYVRTFHLLKDAEESQDIVHNIFVNIWIKREQLEIREFQAYVRNACRYHAYKYLKTRYKEALTFMNDQALRSLKTETVINSAEYNERLEELSVFKESLLKDLPKRCQEIFSLSRDEQLSNQEISHRLNISKRTVENQITYALKHIRLGLKRFLML</sequence>
<name>A0ABP9BRS1_9SPHI</name>
<dbReference type="SUPFAM" id="SSF88659">
    <property type="entry name" value="Sigma3 and sigma4 domains of RNA polymerase sigma factors"/>
    <property type="match status" value="1"/>
</dbReference>
<dbReference type="RefSeq" id="WP_345232727.1">
    <property type="nucleotide sequence ID" value="NZ_BAABIQ010000040.1"/>
</dbReference>
<dbReference type="InterPro" id="IPR039425">
    <property type="entry name" value="RNA_pol_sigma-70-like"/>
</dbReference>
<evidence type="ECO:0000256" key="1">
    <source>
        <dbReference type="ARBA" id="ARBA00010641"/>
    </source>
</evidence>
<dbReference type="EMBL" id="BAABIQ010000040">
    <property type="protein sequence ID" value="GAA4799484.1"/>
    <property type="molecule type" value="Genomic_DNA"/>
</dbReference>
<evidence type="ECO:0000256" key="2">
    <source>
        <dbReference type="ARBA" id="ARBA00023015"/>
    </source>
</evidence>
<dbReference type="NCBIfam" id="TIGR02937">
    <property type="entry name" value="sigma70-ECF"/>
    <property type="match status" value="1"/>
</dbReference>
<organism evidence="6 7">
    <name type="scientific">Olivibacter ginsenosidimutans</name>
    <dbReference type="NCBI Taxonomy" id="1176537"/>
    <lineage>
        <taxon>Bacteria</taxon>
        <taxon>Pseudomonadati</taxon>
        <taxon>Bacteroidota</taxon>
        <taxon>Sphingobacteriia</taxon>
        <taxon>Sphingobacteriales</taxon>
        <taxon>Sphingobacteriaceae</taxon>
        <taxon>Olivibacter</taxon>
    </lineage>
</organism>
<evidence type="ECO:0000256" key="3">
    <source>
        <dbReference type="ARBA" id="ARBA00023082"/>
    </source>
</evidence>
<dbReference type="SUPFAM" id="SSF88946">
    <property type="entry name" value="Sigma2 domain of RNA polymerase sigma factors"/>
    <property type="match status" value="1"/>
</dbReference>
<dbReference type="Proteomes" id="UP001501411">
    <property type="component" value="Unassembled WGS sequence"/>
</dbReference>
<evidence type="ECO:0000259" key="5">
    <source>
        <dbReference type="Pfam" id="PF08281"/>
    </source>
</evidence>
<reference evidence="7" key="1">
    <citation type="journal article" date="2019" name="Int. J. Syst. Evol. Microbiol.">
        <title>The Global Catalogue of Microorganisms (GCM) 10K type strain sequencing project: providing services to taxonomists for standard genome sequencing and annotation.</title>
        <authorList>
            <consortium name="The Broad Institute Genomics Platform"/>
            <consortium name="The Broad Institute Genome Sequencing Center for Infectious Disease"/>
            <person name="Wu L."/>
            <person name="Ma J."/>
        </authorList>
    </citation>
    <scope>NUCLEOTIDE SEQUENCE [LARGE SCALE GENOMIC DNA]</scope>
    <source>
        <strain evidence="7">JCM 18200</strain>
    </source>
</reference>
<keyword evidence="4" id="KW-0804">Transcription</keyword>
<dbReference type="Gene3D" id="1.10.1740.10">
    <property type="match status" value="1"/>
</dbReference>
<dbReference type="InterPro" id="IPR013325">
    <property type="entry name" value="RNA_pol_sigma_r2"/>
</dbReference>
<feature type="domain" description="RNA polymerase sigma factor 70 region 4 type 2" evidence="5">
    <location>
        <begin position="139"/>
        <end position="186"/>
    </location>
</feature>
<comment type="similarity">
    <text evidence="1">Belongs to the sigma-70 factor family. ECF subfamily.</text>
</comment>
<dbReference type="PANTHER" id="PTHR43133">
    <property type="entry name" value="RNA POLYMERASE ECF-TYPE SIGMA FACTO"/>
    <property type="match status" value="1"/>
</dbReference>
<keyword evidence="3" id="KW-0731">Sigma factor</keyword>
<protein>
    <submittedName>
        <fullName evidence="6">RNA polymerase sigma-70 factor</fullName>
    </submittedName>
</protein>
<dbReference type="InterPro" id="IPR013324">
    <property type="entry name" value="RNA_pol_sigma_r3/r4-like"/>
</dbReference>
<dbReference type="PANTHER" id="PTHR43133:SF46">
    <property type="entry name" value="RNA POLYMERASE SIGMA-70 FACTOR ECF SUBFAMILY"/>
    <property type="match status" value="1"/>
</dbReference>
<accession>A0ABP9BRS1</accession>
<evidence type="ECO:0000313" key="7">
    <source>
        <dbReference type="Proteomes" id="UP001501411"/>
    </source>
</evidence>
<keyword evidence="2" id="KW-0805">Transcription regulation</keyword>
<keyword evidence="7" id="KW-1185">Reference proteome</keyword>